<dbReference type="InterPro" id="IPR036034">
    <property type="entry name" value="PDZ_sf"/>
</dbReference>
<dbReference type="GO" id="GO:0004252">
    <property type="term" value="F:serine-type endopeptidase activity"/>
    <property type="evidence" value="ECO:0007669"/>
    <property type="project" value="InterPro"/>
</dbReference>
<keyword evidence="3" id="KW-0645">Protease</keyword>
<dbReference type="PRINTS" id="PR00834">
    <property type="entry name" value="PROTEASES2C"/>
</dbReference>
<dbReference type="Gene3D" id="2.40.10.10">
    <property type="entry name" value="Trypsin-like serine proteases"/>
    <property type="match status" value="2"/>
</dbReference>
<dbReference type="CDD" id="cd00600">
    <property type="entry name" value="Sm_like"/>
    <property type="match status" value="1"/>
</dbReference>
<proteinExistence type="inferred from homology"/>
<dbReference type="Proteomes" id="UP001237642">
    <property type="component" value="Unassembled WGS sequence"/>
</dbReference>
<dbReference type="InterPro" id="IPR043504">
    <property type="entry name" value="Peptidase_S1_PA_chymotrypsin"/>
</dbReference>
<evidence type="ECO:0000313" key="4">
    <source>
        <dbReference type="Proteomes" id="UP001237642"/>
    </source>
</evidence>
<dbReference type="AlphaFoldDB" id="A0AAD8H9M3"/>
<dbReference type="Pfam" id="PF13365">
    <property type="entry name" value="Trypsin_2"/>
    <property type="match status" value="1"/>
</dbReference>
<dbReference type="InterPro" id="IPR001478">
    <property type="entry name" value="PDZ"/>
</dbReference>
<dbReference type="SUPFAM" id="SSF50494">
    <property type="entry name" value="Trypsin-like serine proteases"/>
    <property type="match status" value="1"/>
</dbReference>
<keyword evidence="4" id="KW-1185">Reference proteome</keyword>
<keyword evidence="3" id="KW-0378">Hydrolase</keyword>
<comment type="similarity">
    <text evidence="1">Belongs to the peptidase S1C family.</text>
</comment>
<accession>A0AAD8H9M3</accession>
<dbReference type="PANTHER" id="PTHR47389:SF4">
    <property type="entry name" value="OS09G0436400 PROTEIN"/>
    <property type="match status" value="1"/>
</dbReference>
<dbReference type="InterPro" id="IPR009003">
    <property type="entry name" value="Peptidase_S1_PA"/>
</dbReference>
<reference evidence="3" key="1">
    <citation type="submission" date="2023-02" db="EMBL/GenBank/DDBJ databases">
        <title>Genome of toxic invasive species Heracleum sosnowskyi carries increased number of genes despite the absence of recent whole-genome duplications.</title>
        <authorList>
            <person name="Schelkunov M."/>
            <person name="Shtratnikova V."/>
            <person name="Makarenko M."/>
            <person name="Klepikova A."/>
            <person name="Omelchenko D."/>
            <person name="Novikova G."/>
            <person name="Obukhova E."/>
            <person name="Bogdanov V."/>
            <person name="Penin A."/>
            <person name="Logacheva M."/>
        </authorList>
    </citation>
    <scope>NUCLEOTIDE SEQUENCE</scope>
    <source>
        <strain evidence="3">Hsosn_3</strain>
        <tissue evidence="3">Leaf</tissue>
    </source>
</reference>
<organism evidence="3 4">
    <name type="scientific">Heracleum sosnowskyi</name>
    <dbReference type="NCBI Taxonomy" id="360622"/>
    <lineage>
        <taxon>Eukaryota</taxon>
        <taxon>Viridiplantae</taxon>
        <taxon>Streptophyta</taxon>
        <taxon>Embryophyta</taxon>
        <taxon>Tracheophyta</taxon>
        <taxon>Spermatophyta</taxon>
        <taxon>Magnoliopsida</taxon>
        <taxon>eudicotyledons</taxon>
        <taxon>Gunneridae</taxon>
        <taxon>Pentapetalae</taxon>
        <taxon>asterids</taxon>
        <taxon>campanulids</taxon>
        <taxon>Apiales</taxon>
        <taxon>Apiaceae</taxon>
        <taxon>Apioideae</taxon>
        <taxon>apioid superclade</taxon>
        <taxon>Tordylieae</taxon>
        <taxon>Tordyliinae</taxon>
        <taxon>Heracleum</taxon>
    </lineage>
</organism>
<comment type="caution">
    <text evidence="3">The sequence shown here is derived from an EMBL/GenBank/DDBJ whole genome shotgun (WGS) entry which is preliminary data.</text>
</comment>
<dbReference type="EMBL" id="JAUIZM010000009">
    <property type="protein sequence ID" value="KAK1362901.1"/>
    <property type="molecule type" value="Genomic_DNA"/>
</dbReference>
<dbReference type="SMART" id="SM00228">
    <property type="entry name" value="PDZ"/>
    <property type="match status" value="1"/>
</dbReference>
<gene>
    <name evidence="3" type="ORF">POM88_038462</name>
</gene>
<dbReference type="Gene3D" id="2.30.42.10">
    <property type="match status" value="1"/>
</dbReference>
<dbReference type="InterPro" id="IPR001940">
    <property type="entry name" value="Peptidase_S1C"/>
</dbReference>
<evidence type="ECO:0000256" key="1">
    <source>
        <dbReference type="ARBA" id="ARBA00010541"/>
    </source>
</evidence>
<protein>
    <submittedName>
        <fullName evidence="3">Protease Do-like 14-like protein</fullName>
    </submittedName>
</protein>
<sequence length="401" mass="45112">MFWERSPASSNYSLDDEYYFMNLAAKKPKFCERTFNAVQNIQEKRVALEVSPSVVALVSYSGDEQFMEGSGTIIESNNDATIVLTAASFIRRCSVRNQFMENDLINDLKVTVYSQDGQSYKGEVVAVDCHYNLAAISFHSKGPLPTAKIGEVDDSLDVLLDTPSFELKHHSTSYKLSAGAEVYAVARYFYKPFDPMIASGAYWLDRCGYDCKELFKTSCRITKSGEGGPLINHLGEVIGIMYCDSTLTPCMPISIAYRWWEHFKTCGKYCRPLLGMEVGNFYTADVAMIERINQIFPSVYNGVIVEEVTEGSSASLAGLRVDDVIIECAGRRVNGFLVFSEIIWENVGDHVTLVVLRQNNIEKILLAKKKNIEQIHLRMFVEEATLDQFNRWPSLPNPNSC</sequence>
<dbReference type="GO" id="GO:0006508">
    <property type="term" value="P:proteolysis"/>
    <property type="evidence" value="ECO:0007669"/>
    <property type="project" value="UniProtKB-KW"/>
</dbReference>
<name>A0AAD8H9M3_9APIA</name>
<evidence type="ECO:0000259" key="2">
    <source>
        <dbReference type="SMART" id="SM00228"/>
    </source>
</evidence>
<dbReference type="PANTHER" id="PTHR47389">
    <property type="entry name" value="OS09G0436400 PROTEIN"/>
    <property type="match status" value="1"/>
</dbReference>
<evidence type="ECO:0000313" key="3">
    <source>
        <dbReference type="EMBL" id="KAK1362901.1"/>
    </source>
</evidence>
<reference evidence="3" key="2">
    <citation type="submission" date="2023-05" db="EMBL/GenBank/DDBJ databases">
        <authorList>
            <person name="Schelkunov M.I."/>
        </authorList>
    </citation>
    <scope>NUCLEOTIDE SEQUENCE</scope>
    <source>
        <strain evidence="3">Hsosn_3</strain>
        <tissue evidence="3">Leaf</tissue>
    </source>
</reference>
<dbReference type="SUPFAM" id="SSF50156">
    <property type="entry name" value="PDZ domain-like"/>
    <property type="match status" value="1"/>
</dbReference>
<feature type="domain" description="PDZ" evidence="2">
    <location>
        <begin position="272"/>
        <end position="359"/>
    </location>
</feature>